<comment type="caution">
    <text evidence="1">The sequence shown here is derived from an EMBL/GenBank/DDBJ whole genome shotgun (WGS) entry which is preliminary data.</text>
</comment>
<name>A0A7X0SI98_9CLOT</name>
<sequence>MSEKITSQTEANKKWQDKNKEYSNYLKGRSSARSFIKNKATLEDLEELEILTNIRREELK</sequence>
<dbReference type="AlphaFoldDB" id="A0A7X0SI98"/>
<organism evidence="1 2">
    <name type="scientific">Clostridium gasigenes</name>
    <dbReference type="NCBI Taxonomy" id="94869"/>
    <lineage>
        <taxon>Bacteria</taxon>
        <taxon>Bacillati</taxon>
        <taxon>Bacillota</taxon>
        <taxon>Clostridia</taxon>
        <taxon>Eubacteriales</taxon>
        <taxon>Clostridiaceae</taxon>
        <taxon>Clostridium</taxon>
    </lineage>
</organism>
<reference evidence="1 2" key="1">
    <citation type="submission" date="2020-08" db="EMBL/GenBank/DDBJ databases">
        <title>Clostridia isolated from Swiss meat.</title>
        <authorList>
            <person name="Wambui J."/>
            <person name="Stevens M.J.A."/>
            <person name="Stephan R."/>
        </authorList>
    </citation>
    <scope>NUCLEOTIDE SEQUENCE [LARGE SCALE GENOMIC DNA]</scope>
    <source>
        <strain evidence="1 2">CM001</strain>
    </source>
</reference>
<dbReference type="EMBL" id="JACKWY010000010">
    <property type="protein sequence ID" value="MBB6715961.1"/>
    <property type="molecule type" value="Genomic_DNA"/>
</dbReference>
<gene>
    <name evidence="1" type="ORF">H7E68_14740</name>
</gene>
<protein>
    <submittedName>
        <fullName evidence="1">Uncharacterized protein</fullName>
    </submittedName>
</protein>
<proteinExistence type="predicted"/>
<dbReference type="RefSeq" id="WP_185165102.1">
    <property type="nucleotide sequence ID" value="NZ_JACKWY010000010.1"/>
</dbReference>
<dbReference type="Proteomes" id="UP000585258">
    <property type="component" value="Unassembled WGS sequence"/>
</dbReference>
<accession>A0A7X0SI98</accession>
<evidence type="ECO:0000313" key="2">
    <source>
        <dbReference type="Proteomes" id="UP000585258"/>
    </source>
</evidence>
<evidence type="ECO:0000313" key="1">
    <source>
        <dbReference type="EMBL" id="MBB6715961.1"/>
    </source>
</evidence>